<feature type="domain" description="Amidohydrolase-related" evidence="2">
    <location>
        <begin position="6"/>
        <end position="282"/>
    </location>
</feature>
<keyword evidence="1" id="KW-0456">Lyase</keyword>
<dbReference type="PANTHER" id="PTHR21240">
    <property type="entry name" value="2-AMINO-3-CARBOXYLMUCONATE-6-SEMIALDEHYDE DECARBOXYLASE"/>
    <property type="match status" value="1"/>
</dbReference>
<dbReference type="Proteomes" id="UP001251085">
    <property type="component" value="Unassembled WGS sequence"/>
</dbReference>
<dbReference type="Gene3D" id="3.20.20.140">
    <property type="entry name" value="Metal-dependent hydrolases"/>
    <property type="match status" value="1"/>
</dbReference>
<sequence length="286" mass="30756">MSTLRVDTHPHLISPDIRRYPPAPLGGKRSEWSADAHSNTVEELITAMDAAGVAKAAVVHSSTTYGHDNSLVLDSVAAWPDRLTAVCSIDLLAPHALDVLKDILNRGCSGIRLFTTGTTMPGQASWLNDPRTYPVWEHAQAIGLPICVQANPAGMAMLGEMMDRFPGVTIVLDHVGRADVSDGPPFAEATPIFDMAGKYPNLIAKFSPAVLERARKGKSTPETFVPRMVEAFGTDRIVWGSNFPASHGTLAEIADECEAAFAFLPSRDVSRIMGGNALRIYPNLAI</sequence>
<accession>A0ABU3EJC8</accession>
<dbReference type="InterPro" id="IPR032466">
    <property type="entry name" value="Metal_Hydrolase"/>
</dbReference>
<dbReference type="Pfam" id="PF04909">
    <property type="entry name" value="Amidohydro_2"/>
    <property type="match status" value="1"/>
</dbReference>
<evidence type="ECO:0000259" key="2">
    <source>
        <dbReference type="Pfam" id="PF04909"/>
    </source>
</evidence>
<reference evidence="4" key="1">
    <citation type="submission" date="2023-07" db="EMBL/GenBank/DDBJ databases">
        <title>Characterization of two Paracoccaceae strains isolated from Phycosphere and proposal of Xinfangfangia lacusdiani sp. nov.</title>
        <authorList>
            <person name="Deng Y."/>
            <person name="Zhang Y.Q."/>
        </authorList>
    </citation>
    <scope>NUCLEOTIDE SEQUENCE [LARGE SCALE GENOMIC DNA]</scope>
    <source>
        <strain evidence="4">CPCC 101403</strain>
    </source>
</reference>
<proteinExistence type="predicted"/>
<evidence type="ECO:0000256" key="1">
    <source>
        <dbReference type="ARBA" id="ARBA00023239"/>
    </source>
</evidence>
<dbReference type="SUPFAM" id="SSF51556">
    <property type="entry name" value="Metallo-dependent hydrolases"/>
    <property type="match status" value="1"/>
</dbReference>
<gene>
    <name evidence="3" type="ORF">RM190_20345</name>
</gene>
<dbReference type="PANTHER" id="PTHR21240:SF19">
    <property type="entry name" value="CATALYTIC_ HYDROLASE"/>
    <property type="match status" value="1"/>
</dbReference>
<evidence type="ECO:0000313" key="4">
    <source>
        <dbReference type="Proteomes" id="UP001251085"/>
    </source>
</evidence>
<organism evidence="3 4">
    <name type="scientific">Paracoccus broussonetiae</name>
    <dbReference type="NCBI Taxonomy" id="3075834"/>
    <lineage>
        <taxon>Bacteria</taxon>
        <taxon>Pseudomonadati</taxon>
        <taxon>Pseudomonadota</taxon>
        <taxon>Alphaproteobacteria</taxon>
        <taxon>Rhodobacterales</taxon>
        <taxon>Paracoccaceae</taxon>
        <taxon>Paracoccus</taxon>
    </lineage>
</organism>
<protein>
    <submittedName>
        <fullName evidence="3">Amidohydrolase family protein</fullName>
    </submittedName>
</protein>
<dbReference type="RefSeq" id="WP_311761313.1">
    <property type="nucleotide sequence ID" value="NZ_JAVRQI010000019.1"/>
</dbReference>
<comment type="caution">
    <text evidence="3">The sequence shown here is derived from an EMBL/GenBank/DDBJ whole genome shotgun (WGS) entry which is preliminary data.</text>
</comment>
<dbReference type="InterPro" id="IPR006680">
    <property type="entry name" value="Amidohydro-rel"/>
</dbReference>
<dbReference type="EMBL" id="JAVRQI010000019">
    <property type="protein sequence ID" value="MDT1064225.1"/>
    <property type="molecule type" value="Genomic_DNA"/>
</dbReference>
<dbReference type="InterPro" id="IPR032465">
    <property type="entry name" value="ACMSD"/>
</dbReference>
<evidence type="ECO:0000313" key="3">
    <source>
        <dbReference type="EMBL" id="MDT1064225.1"/>
    </source>
</evidence>
<keyword evidence="4" id="KW-1185">Reference proteome</keyword>
<name>A0ABU3EJC8_9RHOB</name>